<reference evidence="1 2" key="1">
    <citation type="submission" date="2019-11" db="EMBL/GenBank/DDBJ databases">
        <title>Comparative genomics of hydrocarbon-degrading Desulfosarcina strains.</title>
        <authorList>
            <person name="Watanabe M."/>
            <person name="Kojima H."/>
            <person name="Fukui M."/>
        </authorList>
    </citation>
    <scope>NUCLEOTIDE SEQUENCE [LARGE SCALE GENOMIC DNA]</scope>
    <source>
        <strain evidence="1 2">PP31</strain>
    </source>
</reference>
<organism evidence="1 2">
    <name type="scientific">Desulfosarcina widdelii</name>
    <dbReference type="NCBI Taxonomy" id="947919"/>
    <lineage>
        <taxon>Bacteria</taxon>
        <taxon>Pseudomonadati</taxon>
        <taxon>Thermodesulfobacteriota</taxon>
        <taxon>Desulfobacteria</taxon>
        <taxon>Desulfobacterales</taxon>
        <taxon>Desulfosarcinaceae</taxon>
        <taxon>Desulfosarcina</taxon>
    </lineage>
</organism>
<sequence length="65" mass="7058">MKLAKCDAVVDDGITTRLIIRYNMGSIQQLPVPKPAKGTLVFVSSQDSLSETPLMKTMLHAIGDI</sequence>
<name>A0A5K7Z792_9BACT</name>
<evidence type="ECO:0000313" key="2">
    <source>
        <dbReference type="Proteomes" id="UP000427769"/>
    </source>
</evidence>
<accession>A0A5K7Z792</accession>
<dbReference type="Proteomes" id="UP000427769">
    <property type="component" value="Chromosome"/>
</dbReference>
<dbReference type="EMBL" id="AP021875">
    <property type="protein sequence ID" value="BBO74344.1"/>
    <property type="molecule type" value="Genomic_DNA"/>
</dbReference>
<dbReference type="AlphaFoldDB" id="A0A5K7Z792"/>
<protein>
    <submittedName>
        <fullName evidence="1">Uncharacterized protein</fullName>
    </submittedName>
</protein>
<evidence type="ECO:0000313" key="1">
    <source>
        <dbReference type="EMBL" id="BBO74344.1"/>
    </source>
</evidence>
<dbReference type="KEGG" id="dwd:DSCW_17610"/>
<keyword evidence="2" id="KW-1185">Reference proteome</keyword>
<proteinExistence type="predicted"/>
<gene>
    <name evidence="1" type="ORF">DSCW_17610</name>
</gene>